<evidence type="ECO:0000313" key="13">
    <source>
        <dbReference type="Proteomes" id="UP000092124"/>
    </source>
</evidence>
<protein>
    <recommendedName>
        <fullName evidence="14">G-protein coupled receptors family 1 profile domain-containing protein</fullName>
    </recommendedName>
</protein>
<dbReference type="PANTHER" id="PTHR48018">
    <property type="entry name" value="OLFACTORY RECEPTOR"/>
    <property type="match status" value="1"/>
</dbReference>
<reference evidence="12 13" key="1">
    <citation type="submission" date="2016-06" db="EMBL/GenBank/DDBJ databases">
        <title>The Draft Genome Sequence and Annotation of the Desert Woodrat Neotoma lepida.</title>
        <authorList>
            <person name="Campbell M."/>
            <person name="Oakeson K.F."/>
            <person name="Yandell M."/>
            <person name="Halpert J.R."/>
            <person name="Dearing D."/>
        </authorList>
    </citation>
    <scope>NUCLEOTIDE SEQUENCE [LARGE SCALE GENOMIC DNA]</scope>
    <source>
        <strain evidence="12">417</strain>
        <tissue evidence="12">Liver</tissue>
    </source>
</reference>
<keyword evidence="5" id="KW-0552">Olfaction</keyword>
<keyword evidence="7" id="KW-0297">G-protein coupled receptor</keyword>
<accession>A0A1A6GTV1</accession>
<evidence type="ECO:0000256" key="11">
    <source>
        <dbReference type="SAM" id="Phobius"/>
    </source>
</evidence>
<feature type="transmembrane region" description="Helical" evidence="11">
    <location>
        <begin position="149"/>
        <end position="168"/>
    </location>
</feature>
<dbReference type="Pfam" id="PF13853">
    <property type="entry name" value="7tm_4"/>
    <property type="match status" value="1"/>
</dbReference>
<sequence length="174" mass="19695">MTGLLVEGKVISYNDCAAQMFLFVTFVTVENYLLSSKACDCYRQQSHVVHHFFCNIPEVIILTCSDRYVSGLSVLVYIVSFNVIFVVLVIWISYIFIFTTILKMQSSVRSPKALSTCASHCTAVSIFYVTIIFMYLQPSSSLSMDTDKITSVFYAIIILVLNILVYSLRNKEVT</sequence>
<dbReference type="SUPFAM" id="SSF81321">
    <property type="entry name" value="Family A G protein-coupled receptor-like"/>
    <property type="match status" value="1"/>
</dbReference>
<dbReference type="OrthoDB" id="9632239at2759"/>
<comment type="caution">
    <text evidence="12">The sequence shown here is derived from an EMBL/GenBank/DDBJ whole genome shotgun (WGS) entry which is preliminary data.</text>
</comment>
<evidence type="ECO:0000313" key="12">
    <source>
        <dbReference type="EMBL" id="OBS69354.1"/>
    </source>
</evidence>
<dbReference type="STRING" id="56216.A0A1A6GTV1"/>
<keyword evidence="4 11" id="KW-0812">Transmembrane</keyword>
<keyword evidence="10" id="KW-0807">Transducer</keyword>
<keyword evidence="6 11" id="KW-1133">Transmembrane helix</keyword>
<dbReference type="InterPro" id="IPR000725">
    <property type="entry name" value="Olfact_rcpt"/>
</dbReference>
<dbReference type="GO" id="GO:0004984">
    <property type="term" value="F:olfactory receptor activity"/>
    <property type="evidence" value="ECO:0007669"/>
    <property type="project" value="InterPro"/>
</dbReference>
<evidence type="ECO:0000256" key="10">
    <source>
        <dbReference type="ARBA" id="ARBA00023224"/>
    </source>
</evidence>
<keyword evidence="9" id="KW-0675">Receptor</keyword>
<evidence type="ECO:0000256" key="4">
    <source>
        <dbReference type="ARBA" id="ARBA00022692"/>
    </source>
</evidence>
<keyword evidence="3" id="KW-0716">Sensory transduction</keyword>
<dbReference type="GO" id="GO:0005886">
    <property type="term" value="C:plasma membrane"/>
    <property type="evidence" value="ECO:0007669"/>
    <property type="project" value="UniProtKB-SubCell"/>
</dbReference>
<keyword evidence="2" id="KW-1003">Cell membrane</keyword>
<evidence type="ECO:0000256" key="1">
    <source>
        <dbReference type="ARBA" id="ARBA00004651"/>
    </source>
</evidence>
<gene>
    <name evidence="12" type="ORF">A6R68_02105</name>
</gene>
<keyword evidence="8 11" id="KW-0472">Membrane</keyword>
<evidence type="ECO:0000256" key="7">
    <source>
        <dbReference type="ARBA" id="ARBA00023040"/>
    </source>
</evidence>
<dbReference type="Proteomes" id="UP000092124">
    <property type="component" value="Unassembled WGS sequence"/>
</dbReference>
<proteinExistence type="predicted"/>
<feature type="transmembrane region" description="Helical" evidence="11">
    <location>
        <begin position="113"/>
        <end position="137"/>
    </location>
</feature>
<comment type="subcellular location">
    <subcellularLocation>
        <location evidence="1">Cell membrane</location>
        <topology evidence="1">Multi-pass membrane protein</topology>
    </subcellularLocation>
</comment>
<evidence type="ECO:0000256" key="8">
    <source>
        <dbReference type="ARBA" id="ARBA00023136"/>
    </source>
</evidence>
<feature type="non-terminal residue" evidence="12">
    <location>
        <position position="174"/>
    </location>
</feature>
<dbReference type="AlphaFoldDB" id="A0A1A6GTV1"/>
<evidence type="ECO:0000256" key="2">
    <source>
        <dbReference type="ARBA" id="ARBA00022475"/>
    </source>
</evidence>
<evidence type="ECO:0000256" key="3">
    <source>
        <dbReference type="ARBA" id="ARBA00022606"/>
    </source>
</evidence>
<organism evidence="12 13">
    <name type="scientific">Neotoma lepida</name>
    <name type="common">Desert woodrat</name>
    <dbReference type="NCBI Taxonomy" id="56216"/>
    <lineage>
        <taxon>Eukaryota</taxon>
        <taxon>Metazoa</taxon>
        <taxon>Chordata</taxon>
        <taxon>Craniata</taxon>
        <taxon>Vertebrata</taxon>
        <taxon>Euteleostomi</taxon>
        <taxon>Mammalia</taxon>
        <taxon>Eutheria</taxon>
        <taxon>Euarchontoglires</taxon>
        <taxon>Glires</taxon>
        <taxon>Rodentia</taxon>
        <taxon>Myomorpha</taxon>
        <taxon>Muroidea</taxon>
        <taxon>Cricetidae</taxon>
        <taxon>Neotominae</taxon>
        <taxon>Neotoma</taxon>
    </lineage>
</organism>
<keyword evidence="13" id="KW-1185">Reference proteome</keyword>
<feature type="transmembrane region" description="Helical" evidence="11">
    <location>
        <begin position="75"/>
        <end position="101"/>
    </location>
</feature>
<dbReference type="GO" id="GO:0004930">
    <property type="term" value="F:G protein-coupled receptor activity"/>
    <property type="evidence" value="ECO:0007669"/>
    <property type="project" value="UniProtKB-KW"/>
</dbReference>
<evidence type="ECO:0000256" key="6">
    <source>
        <dbReference type="ARBA" id="ARBA00022989"/>
    </source>
</evidence>
<dbReference type="EMBL" id="LZPO01071296">
    <property type="protein sequence ID" value="OBS69354.1"/>
    <property type="molecule type" value="Genomic_DNA"/>
</dbReference>
<evidence type="ECO:0000256" key="9">
    <source>
        <dbReference type="ARBA" id="ARBA00023170"/>
    </source>
</evidence>
<evidence type="ECO:0008006" key="14">
    <source>
        <dbReference type="Google" id="ProtNLM"/>
    </source>
</evidence>
<dbReference type="Gene3D" id="1.20.1070.10">
    <property type="entry name" value="Rhodopsin 7-helix transmembrane proteins"/>
    <property type="match status" value="1"/>
</dbReference>
<name>A0A1A6GTV1_NEOLE</name>
<evidence type="ECO:0000256" key="5">
    <source>
        <dbReference type="ARBA" id="ARBA00022725"/>
    </source>
</evidence>